<dbReference type="Proteomes" id="UP000507470">
    <property type="component" value="Unassembled WGS sequence"/>
</dbReference>
<dbReference type="InterPro" id="IPR050863">
    <property type="entry name" value="CenT-Element_Derived"/>
</dbReference>
<evidence type="ECO:0000313" key="10">
    <source>
        <dbReference type="Proteomes" id="UP000507470"/>
    </source>
</evidence>
<dbReference type="AlphaFoldDB" id="A0A6J8CTU3"/>
<feature type="domain" description="PHD-type" evidence="7">
    <location>
        <begin position="537"/>
        <end position="593"/>
    </location>
</feature>
<feature type="region of interest" description="Disordered" evidence="6">
    <location>
        <begin position="444"/>
        <end position="526"/>
    </location>
</feature>
<dbReference type="Pfam" id="PF03184">
    <property type="entry name" value="DDE_1"/>
    <property type="match status" value="1"/>
</dbReference>
<evidence type="ECO:0000256" key="1">
    <source>
        <dbReference type="ARBA" id="ARBA00022723"/>
    </source>
</evidence>
<feature type="compositionally biased region" description="Basic residues" evidence="6">
    <location>
        <begin position="517"/>
        <end position="526"/>
    </location>
</feature>
<dbReference type="GO" id="GO:0005634">
    <property type="term" value="C:nucleus"/>
    <property type="evidence" value="ECO:0007669"/>
    <property type="project" value="TreeGrafter"/>
</dbReference>
<dbReference type="GO" id="GO:0003677">
    <property type="term" value="F:DNA binding"/>
    <property type="evidence" value="ECO:0007669"/>
    <property type="project" value="UniProtKB-KW"/>
</dbReference>
<dbReference type="Pfam" id="PF03221">
    <property type="entry name" value="HTH_Tnp_Tc5"/>
    <property type="match status" value="1"/>
</dbReference>
<evidence type="ECO:0000256" key="2">
    <source>
        <dbReference type="ARBA" id="ARBA00022771"/>
    </source>
</evidence>
<dbReference type="PROSITE" id="PS51253">
    <property type="entry name" value="HTH_CENPB"/>
    <property type="match status" value="1"/>
</dbReference>
<keyword evidence="4" id="KW-0238">DNA-binding</keyword>
<evidence type="ECO:0000256" key="5">
    <source>
        <dbReference type="PROSITE-ProRule" id="PRU00146"/>
    </source>
</evidence>
<evidence type="ECO:0000256" key="3">
    <source>
        <dbReference type="ARBA" id="ARBA00022833"/>
    </source>
</evidence>
<reference evidence="9 10" key="1">
    <citation type="submission" date="2020-06" db="EMBL/GenBank/DDBJ databases">
        <authorList>
            <person name="Li R."/>
            <person name="Bekaert M."/>
        </authorList>
    </citation>
    <scope>NUCLEOTIDE SEQUENCE [LARGE SCALE GENOMIC DNA]</scope>
    <source>
        <strain evidence="10">wild</strain>
    </source>
</reference>
<name>A0A6J8CTU3_MYTCO</name>
<dbReference type="SUPFAM" id="SSF57903">
    <property type="entry name" value="FYVE/PHD zinc finger"/>
    <property type="match status" value="1"/>
</dbReference>
<evidence type="ECO:0000256" key="4">
    <source>
        <dbReference type="ARBA" id="ARBA00023125"/>
    </source>
</evidence>
<organism evidence="9 10">
    <name type="scientific">Mytilus coruscus</name>
    <name type="common">Sea mussel</name>
    <dbReference type="NCBI Taxonomy" id="42192"/>
    <lineage>
        <taxon>Eukaryota</taxon>
        <taxon>Metazoa</taxon>
        <taxon>Spiralia</taxon>
        <taxon>Lophotrochozoa</taxon>
        <taxon>Mollusca</taxon>
        <taxon>Bivalvia</taxon>
        <taxon>Autobranchia</taxon>
        <taxon>Pteriomorphia</taxon>
        <taxon>Mytilida</taxon>
        <taxon>Mytiloidea</taxon>
        <taxon>Mytilidae</taxon>
        <taxon>Mytilinae</taxon>
        <taxon>Mytilus</taxon>
    </lineage>
</organism>
<dbReference type="InterPro" id="IPR001965">
    <property type="entry name" value="Znf_PHD"/>
</dbReference>
<keyword evidence="3" id="KW-0862">Zinc</keyword>
<sequence length="595" mass="67051">MPRDQKLRTTEEFKFAKSFLKDGMSLLKVSKQTGIPYATLHDHLRGRYVGRDPPSFFGPTNELTVSEEESLINYIEYMAVRGLPLSRQNLKRFVIEIVKKSGRKTLFNLENGPSDKWVTKFMKKHKNLSLKKSHPLEKCRAEISQNQIDQYYDLLESTLKRLDLMNDPTRIYNCDESGFSGRLNGTKKVIVPKHIRHPYQTQVNISGHITLLLAISAAGQTPPPLVIFSGALPRDDYSTGIPDSWLFEKTESGFVNSDLYMNWFNNAFLPSIGRKRPVLLILDNHVTHLSTYAIDAARDNGVDLLFFSSHSSHLLQPLDVVYFHALKQKVADMSVELGYFGIKTLPRKFFPKILMQSMNRLTGLTVSSSFSATGIYPFNKKAVHALEFNPSSCASQSRAVNDGDDPEERQACDSCGHSKDNILVKMGLVSADLANILVEPPKSKQIGNKKQSKRKTLNTARVYPSISPSNVTSHNTDETTVPSNDEAQPGSSGTNIIQKTITKQGTKRKSKECTTSTRKKKAKKSMKKSKAIIDDDNVLCIACMTNNQQFYWVGCDRCDNWVHYECLPARVQTDVDLSLITDEPWYCNVCVQSEE</sequence>
<evidence type="ECO:0000259" key="7">
    <source>
        <dbReference type="PROSITE" id="PS50016"/>
    </source>
</evidence>
<dbReference type="PROSITE" id="PS01359">
    <property type="entry name" value="ZF_PHD_1"/>
    <property type="match status" value="1"/>
</dbReference>
<dbReference type="InterPro" id="IPR013083">
    <property type="entry name" value="Znf_RING/FYVE/PHD"/>
</dbReference>
<evidence type="ECO:0000256" key="6">
    <source>
        <dbReference type="SAM" id="MobiDB-lite"/>
    </source>
</evidence>
<dbReference type="InterPro" id="IPR004875">
    <property type="entry name" value="DDE_SF_endonuclease_dom"/>
</dbReference>
<proteinExistence type="predicted"/>
<dbReference type="Gene3D" id="3.30.40.10">
    <property type="entry name" value="Zinc/RING finger domain, C3HC4 (zinc finger)"/>
    <property type="match status" value="1"/>
</dbReference>
<dbReference type="Pfam" id="PF00628">
    <property type="entry name" value="PHD"/>
    <property type="match status" value="1"/>
</dbReference>
<dbReference type="OrthoDB" id="6148415at2759"/>
<dbReference type="InterPro" id="IPR019786">
    <property type="entry name" value="Zinc_finger_PHD-type_CS"/>
</dbReference>
<dbReference type="InterPro" id="IPR011011">
    <property type="entry name" value="Znf_FYVE_PHD"/>
</dbReference>
<keyword evidence="10" id="KW-1185">Reference proteome</keyword>
<dbReference type="GO" id="GO:0008270">
    <property type="term" value="F:zinc ion binding"/>
    <property type="evidence" value="ECO:0007669"/>
    <property type="project" value="UniProtKB-KW"/>
</dbReference>
<dbReference type="Gene3D" id="3.30.420.10">
    <property type="entry name" value="Ribonuclease H-like superfamily/Ribonuclease H"/>
    <property type="match status" value="1"/>
</dbReference>
<keyword evidence="1" id="KW-0479">Metal-binding</keyword>
<evidence type="ECO:0000259" key="8">
    <source>
        <dbReference type="PROSITE" id="PS51253"/>
    </source>
</evidence>
<dbReference type="InterPro" id="IPR036397">
    <property type="entry name" value="RNaseH_sf"/>
</dbReference>
<accession>A0A6J8CTU3</accession>
<evidence type="ECO:0008006" key="11">
    <source>
        <dbReference type="Google" id="ProtNLM"/>
    </source>
</evidence>
<feature type="compositionally biased region" description="Polar residues" evidence="6">
    <location>
        <begin position="466"/>
        <end position="504"/>
    </location>
</feature>
<dbReference type="PANTHER" id="PTHR19303:SF74">
    <property type="entry name" value="POGO TRANSPOSABLE ELEMENT WITH KRAB DOMAIN"/>
    <property type="match status" value="1"/>
</dbReference>
<dbReference type="SMART" id="SM00249">
    <property type="entry name" value="PHD"/>
    <property type="match status" value="1"/>
</dbReference>
<dbReference type="InterPro" id="IPR006600">
    <property type="entry name" value="HTH_CenpB_DNA-bd_dom"/>
</dbReference>
<keyword evidence="2 5" id="KW-0863">Zinc-finger</keyword>
<dbReference type="InterPro" id="IPR019787">
    <property type="entry name" value="Znf_PHD-finger"/>
</dbReference>
<feature type="domain" description="HTH CENPB-type" evidence="8">
    <location>
        <begin position="55"/>
        <end position="131"/>
    </location>
</feature>
<dbReference type="PANTHER" id="PTHR19303">
    <property type="entry name" value="TRANSPOSON"/>
    <property type="match status" value="1"/>
</dbReference>
<dbReference type="PROSITE" id="PS50016">
    <property type="entry name" value="ZF_PHD_2"/>
    <property type="match status" value="1"/>
</dbReference>
<evidence type="ECO:0000313" key="9">
    <source>
        <dbReference type="EMBL" id="CAC5398807.1"/>
    </source>
</evidence>
<gene>
    <name evidence="9" type="ORF">MCOR_33141</name>
</gene>
<dbReference type="EMBL" id="CACVKT020005969">
    <property type="protein sequence ID" value="CAC5398807.1"/>
    <property type="molecule type" value="Genomic_DNA"/>
</dbReference>
<protein>
    <recommendedName>
        <fullName evidence="11">PHD-type domain-containing protein</fullName>
    </recommendedName>
</protein>